<accession>A0A0A9FRP9</accession>
<name>A0A0A9FRP9_ARUDO</name>
<reference evidence="1" key="2">
    <citation type="journal article" date="2015" name="Data Brief">
        <title>Shoot transcriptome of the giant reed, Arundo donax.</title>
        <authorList>
            <person name="Barrero R.A."/>
            <person name="Guerrero F.D."/>
            <person name="Moolhuijzen P."/>
            <person name="Goolsby J.A."/>
            <person name="Tidwell J."/>
            <person name="Bellgard S.E."/>
            <person name="Bellgard M.I."/>
        </authorList>
    </citation>
    <scope>NUCLEOTIDE SEQUENCE</scope>
    <source>
        <tissue evidence="1">Shoot tissue taken approximately 20 cm above the soil surface</tissue>
    </source>
</reference>
<evidence type="ECO:0000313" key="1">
    <source>
        <dbReference type="EMBL" id="JAE15510.1"/>
    </source>
</evidence>
<dbReference type="EMBL" id="GBRH01182386">
    <property type="protein sequence ID" value="JAE15510.1"/>
    <property type="molecule type" value="Transcribed_RNA"/>
</dbReference>
<sequence>MNRSTASNQMQLHTLKGCNFTAYPCRNLQGWNRCTSKATRYE</sequence>
<proteinExistence type="predicted"/>
<protein>
    <submittedName>
        <fullName evidence="1">Uncharacterized protein</fullName>
    </submittedName>
</protein>
<organism evidence="1">
    <name type="scientific">Arundo donax</name>
    <name type="common">Giant reed</name>
    <name type="synonym">Donax arundinaceus</name>
    <dbReference type="NCBI Taxonomy" id="35708"/>
    <lineage>
        <taxon>Eukaryota</taxon>
        <taxon>Viridiplantae</taxon>
        <taxon>Streptophyta</taxon>
        <taxon>Embryophyta</taxon>
        <taxon>Tracheophyta</taxon>
        <taxon>Spermatophyta</taxon>
        <taxon>Magnoliopsida</taxon>
        <taxon>Liliopsida</taxon>
        <taxon>Poales</taxon>
        <taxon>Poaceae</taxon>
        <taxon>PACMAD clade</taxon>
        <taxon>Arundinoideae</taxon>
        <taxon>Arundineae</taxon>
        <taxon>Arundo</taxon>
    </lineage>
</organism>
<dbReference type="AlphaFoldDB" id="A0A0A9FRP9"/>
<reference evidence="1" key="1">
    <citation type="submission" date="2014-09" db="EMBL/GenBank/DDBJ databases">
        <authorList>
            <person name="Magalhaes I.L.F."/>
            <person name="Oliveira U."/>
            <person name="Santos F.R."/>
            <person name="Vidigal T.H.D.A."/>
            <person name="Brescovit A.D."/>
            <person name="Santos A.J."/>
        </authorList>
    </citation>
    <scope>NUCLEOTIDE SEQUENCE</scope>
    <source>
        <tissue evidence="1">Shoot tissue taken approximately 20 cm above the soil surface</tissue>
    </source>
</reference>